<evidence type="ECO:0000313" key="1">
    <source>
        <dbReference type="EMBL" id="TGX98635.1"/>
    </source>
</evidence>
<proteinExistence type="predicted"/>
<gene>
    <name evidence="1" type="ORF">E5357_08165</name>
</gene>
<accession>A0AC61R147</accession>
<dbReference type="Proteomes" id="UP000307720">
    <property type="component" value="Unassembled WGS sequence"/>
</dbReference>
<comment type="caution">
    <text evidence="1">The sequence shown here is derived from an EMBL/GenBank/DDBJ whole genome shotgun (WGS) entry which is preliminary data.</text>
</comment>
<reference evidence="1" key="1">
    <citation type="submission" date="2019-04" db="EMBL/GenBank/DDBJ databases">
        <title>Microbes associate with the intestines of laboratory mice.</title>
        <authorList>
            <person name="Navarre W."/>
            <person name="Wong E."/>
            <person name="Huang K."/>
            <person name="Tropini C."/>
            <person name="Ng K."/>
            <person name="Yu B."/>
        </authorList>
    </citation>
    <scope>NUCLEOTIDE SEQUENCE</scope>
    <source>
        <strain evidence="1">NM72_1-8</strain>
    </source>
</reference>
<sequence>MLLGRDKSFSQSPRCKQRGIKSIKCCSLMRREMFMKKNLIMLLMFGTIMVSLTACATKAESETTVSTEVITETAETESVTEQESQTETESETEPPVREEILSGETDTYAMKDISFHVPVEWEFVKDRDEYSFYPESGIVSGEHHALLQVRTFLLNIENRESPEVIEEVLDGFEESIASHENSTLLSKESLTIGDHPCIYINNHWADENISMDQKHYFFVYGDYQYAITFGQRDDITIIYDNVVKEIISSVVLHQETEFDENTIESAAFEPVTPFFAYAENANIWRYCTRNLKYDKLEQLVTEYINKYNPEEEHVTVKMRAALSEYEGGNGLICEYDSFEDMYYTRYEGYTGIDSSHYIYPYLKGSSYYLRLGFVRNDWLFADRMKLKRDSAKDSIIFAGKSYNFEREVLSGGTVREYKEERLYDEYVDYLADDMTEGMTLRFSSGEEKFFDYVLTETDKTALQEVARCAVLKRKLNDLYTDNE</sequence>
<evidence type="ECO:0000313" key="2">
    <source>
        <dbReference type="Proteomes" id="UP000307720"/>
    </source>
</evidence>
<keyword evidence="2" id="KW-1185">Reference proteome</keyword>
<dbReference type="EMBL" id="SRZB01000015">
    <property type="protein sequence ID" value="TGX98635.1"/>
    <property type="molecule type" value="Genomic_DNA"/>
</dbReference>
<organism evidence="1 2">
    <name type="scientific">Hominisplanchenecus murintestinalis</name>
    <dbReference type="NCBI Taxonomy" id="2941517"/>
    <lineage>
        <taxon>Bacteria</taxon>
        <taxon>Bacillati</taxon>
        <taxon>Bacillota</taxon>
        <taxon>Clostridia</taxon>
        <taxon>Lachnospirales</taxon>
        <taxon>Lachnospiraceae</taxon>
        <taxon>Hominisplanchenecus</taxon>
    </lineage>
</organism>
<name>A0AC61R147_9FIRM</name>
<protein>
    <submittedName>
        <fullName evidence="1">Uncharacterized protein</fullName>
    </submittedName>
</protein>